<evidence type="ECO:0000256" key="5">
    <source>
        <dbReference type="SAM" id="Phobius"/>
    </source>
</evidence>
<dbReference type="AlphaFoldDB" id="A0A1E7FW60"/>
<evidence type="ECO:0000256" key="4">
    <source>
        <dbReference type="ARBA" id="ARBA00023136"/>
    </source>
</evidence>
<gene>
    <name evidence="7" type="ORF">FRACYDRAFT_141664</name>
</gene>
<feature type="domain" description="Fatty acid hydroxylase" evidence="6">
    <location>
        <begin position="103"/>
        <end position="232"/>
    </location>
</feature>
<dbReference type="InterPro" id="IPR050307">
    <property type="entry name" value="Sterol_Desaturase_Related"/>
</dbReference>
<proteinExistence type="predicted"/>
<feature type="transmembrane region" description="Helical" evidence="5">
    <location>
        <begin position="166"/>
        <end position="190"/>
    </location>
</feature>
<keyword evidence="4 5" id="KW-0472">Membrane</keyword>
<organism evidence="7 8">
    <name type="scientific">Fragilariopsis cylindrus CCMP1102</name>
    <dbReference type="NCBI Taxonomy" id="635003"/>
    <lineage>
        <taxon>Eukaryota</taxon>
        <taxon>Sar</taxon>
        <taxon>Stramenopiles</taxon>
        <taxon>Ochrophyta</taxon>
        <taxon>Bacillariophyta</taxon>
        <taxon>Bacillariophyceae</taxon>
        <taxon>Bacillariophycidae</taxon>
        <taxon>Bacillariales</taxon>
        <taxon>Bacillariaceae</taxon>
        <taxon>Fragilariopsis</taxon>
    </lineage>
</organism>
<sequence>LAHYVLCYLRNFVGAMVVYYGTAGTFHYFCYVHPMSRQTFEEQKRTRPSWETIKGQIKLSQASMTVYTMLPVLDEFLIESGYTKVYFTVQEIGGWRNHIATMLFYFCCVEICIYWMHRTLHTNKFLYKHIHLIHHLYNKAETLTPWASIAFHPLDGMLQASPYVCLLPFIPCHYLTHFSMLFFTAIWVTYIHDAMDWNFGPIMGSKFHTVHHTHFIYNYGQIFQFCDWFWGTLRVP</sequence>
<dbReference type="Proteomes" id="UP000095751">
    <property type="component" value="Unassembled WGS sequence"/>
</dbReference>
<evidence type="ECO:0000256" key="1">
    <source>
        <dbReference type="ARBA" id="ARBA00004370"/>
    </source>
</evidence>
<evidence type="ECO:0000256" key="2">
    <source>
        <dbReference type="ARBA" id="ARBA00022692"/>
    </source>
</evidence>
<dbReference type="KEGG" id="fcy:FRACYDRAFT_141664"/>
<dbReference type="GO" id="GO:0008610">
    <property type="term" value="P:lipid biosynthetic process"/>
    <property type="evidence" value="ECO:0007669"/>
    <property type="project" value="InterPro"/>
</dbReference>
<dbReference type="PANTHER" id="PTHR11863">
    <property type="entry name" value="STEROL DESATURASE"/>
    <property type="match status" value="1"/>
</dbReference>
<feature type="transmembrane region" description="Helical" evidence="5">
    <location>
        <begin position="99"/>
        <end position="117"/>
    </location>
</feature>
<dbReference type="InParanoid" id="A0A1E7FW60"/>
<feature type="non-terminal residue" evidence="7">
    <location>
        <position position="1"/>
    </location>
</feature>
<reference evidence="7 8" key="1">
    <citation type="submission" date="2016-09" db="EMBL/GenBank/DDBJ databases">
        <title>Extensive genetic diversity and differential bi-allelic expression allows diatom success in the polar Southern Ocean.</title>
        <authorList>
            <consortium name="DOE Joint Genome Institute"/>
            <person name="Mock T."/>
            <person name="Otillar R.P."/>
            <person name="Strauss J."/>
            <person name="Dupont C."/>
            <person name="Frickenhaus S."/>
            <person name="Maumus F."/>
            <person name="Mcmullan M."/>
            <person name="Sanges R."/>
            <person name="Schmutz J."/>
            <person name="Toseland A."/>
            <person name="Valas R."/>
            <person name="Veluchamy A."/>
            <person name="Ward B.J."/>
            <person name="Allen A."/>
            <person name="Barry K."/>
            <person name="Falciatore A."/>
            <person name="Ferrante M."/>
            <person name="Fortunato A.E."/>
            <person name="Gloeckner G."/>
            <person name="Gruber A."/>
            <person name="Hipkin R."/>
            <person name="Janech M."/>
            <person name="Kroth P."/>
            <person name="Leese F."/>
            <person name="Lindquist E."/>
            <person name="Lyon B.R."/>
            <person name="Martin J."/>
            <person name="Mayer C."/>
            <person name="Parker M."/>
            <person name="Quesneville H."/>
            <person name="Raymond J."/>
            <person name="Uhlig C."/>
            <person name="Valentin K.U."/>
            <person name="Worden A.Z."/>
            <person name="Armbrust E.V."/>
            <person name="Bowler C."/>
            <person name="Green B."/>
            <person name="Moulton V."/>
            <person name="Van Oosterhout C."/>
            <person name="Grigoriev I."/>
        </authorList>
    </citation>
    <scope>NUCLEOTIDE SEQUENCE [LARGE SCALE GENOMIC DNA]</scope>
    <source>
        <strain evidence="7 8">CCMP1102</strain>
    </source>
</reference>
<protein>
    <submittedName>
        <fullName evidence="7">Putative sterol-C5(6)-desaturase</fullName>
    </submittedName>
</protein>
<keyword evidence="2 5" id="KW-0812">Transmembrane</keyword>
<dbReference type="EMBL" id="KV784353">
    <property type="protein sequence ID" value="OEU22386.1"/>
    <property type="molecule type" value="Genomic_DNA"/>
</dbReference>
<comment type="subcellular location">
    <subcellularLocation>
        <location evidence="1">Membrane</location>
    </subcellularLocation>
</comment>
<dbReference type="Pfam" id="PF04116">
    <property type="entry name" value="FA_hydroxylase"/>
    <property type="match status" value="1"/>
</dbReference>
<dbReference type="GO" id="GO:0016491">
    <property type="term" value="F:oxidoreductase activity"/>
    <property type="evidence" value="ECO:0007669"/>
    <property type="project" value="InterPro"/>
</dbReference>
<dbReference type="GO" id="GO:0005506">
    <property type="term" value="F:iron ion binding"/>
    <property type="evidence" value="ECO:0007669"/>
    <property type="project" value="InterPro"/>
</dbReference>
<name>A0A1E7FW60_9STRA</name>
<evidence type="ECO:0000256" key="3">
    <source>
        <dbReference type="ARBA" id="ARBA00022989"/>
    </source>
</evidence>
<accession>A0A1E7FW60</accession>
<feature type="non-terminal residue" evidence="7">
    <location>
        <position position="236"/>
    </location>
</feature>
<dbReference type="GO" id="GO:0016020">
    <property type="term" value="C:membrane"/>
    <property type="evidence" value="ECO:0007669"/>
    <property type="project" value="UniProtKB-SubCell"/>
</dbReference>
<keyword evidence="8" id="KW-1185">Reference proteome</keyword>
<keyword evidence="3 5" id="KW-1133">Transmembrane helix</keyword>
<dbReference type="InterPro" id="IPR006694">
    <property type="entry name" value="Fatty_acid_hydroxylase"/>
</dbReference>
<evidence type="ECO:0000259" key="6">
    <source>
        <dbReference type="Pfam" id="PF04116"/>
    </source>
</evidence>
<dbReference type="OrthoDB" id="408954at2759"/>
<evidence type="ECO:0000313" key="7">
    <source>
        <dbReference type="EMBL" id="OEU22386.1"/>
    </source>
</evidence>
<evidence type="ECO:0000313" key="8">
    <source>
        <dbReference type="Proteomes" id="UP000095751"/>
    </source>
</evidence>
<feature type="transmembrane region" description="Helical" evidence="5">
    <location>
        <begin position="12"/>
        <end position="31"/>
    </location>
</feature>